<organism evidence="1">
    <name type="scientific">marine sediment metagenome</name>
    <dbReference type="NCBI Taxonomy" id="412755"/>
    <lineage>
        <taxon>unclassified sequences</taxon>
        <taxon>metagenomes</taxon>
        <taxon>ecological metagenomes</taxon>
    </lineage>
</organism>
<accession>X0YBX3</accession>
<dbReference type="InterPro" id="IPR036926">
    <property type="entry name" value="Thymidate_synth/dCMP_Mease_sf"/>
</dbReference>
<reference evidence="1" key="1">
    <citation type="journal article" date="2014" name="Front. Microbiol.">
        <title>High frequency of phylogenetically diverse reductive dehalogenase-homologous genes in deep subseafloor sedimentary metagenomes.</title>
        <authorList>
            <person name="Kawai M."/>
            <person name="Futagami T."/>
            <person name="Toyoda A."/>
            <person name="Takaki Y."/>
            <person name="Nishi S."/>
            <person name="Hori S."/>
            <person name="Arai W."/>
            <person name="Tsubouchi T."/>
            <person name="Morono Y."/>
            <person name="Uchiyama I."/>
            <person name="Ito T."/>
            <person name="Fujiyama A."/>
            <person name="Inagaki F."/>
            <person name="Takami H."/>
        </authorList>
    </citation>
    <scope>NUCLEOTIDE SEQUENCE</scope>
    <source>
        <strain evidence="1">Expedition CK06-06</strain>
    </source>
</reference>
<dbReference type="SUPFAM" id="SSF55831">
    <property type="entry name" value="Thymidylate synthase/dCMP hydroxymethylase"/>
    <property type="match status" value="1"/>
</dbReference>
<feature type="non-terminal residue" evidence="1">
    <location>
        <position position="184"/>
    </location>
</feature>
<comment type="caution">
    <text evidence="1">The sequence shown here is derived from an EMBL/GenBank/DDBJ whole genome shotgun (WGS) entry which is preliminary data.</text>
</comment>
<dbReference type="Gene3D" id="3.30.572.10">
    <property type="entry name" value="Thymidylate synthase/dCMP hydroxymethylase domain"/>
    <property type="match status" value="1"/>
</dbReference>
<dbReference type="AlphaFoldDB" id="X0YBX3"/>
<protein>
    <recommendedName>
        <fullName evidence="2">Thymidylate synthase/dCMP hydroxymethylase domain-containing protein</fullName>
    </recommendedName>
</protein>
<sequence>MNLNCQFIEATTIDDAHFKLIRRIFQAGRVYVIDRGSYEGHKRLEYDFVGFHIKYPGTRPLAPQMPPGVPPVTDDKAIDEYFVKYLFSDYVAKEELYTYGQYIRPQLEPVIAMLRDQGAGTNQATIAIGNEDSITQEHPACLRLIDCRIMYGKLHFIIYFRSWDLWAGLPENLGGLQLLKEFMA</sequence>
<dbReference type="EMBL" id="BARS01055492">
    <property type="protein sequence ID" value="GAG46223.1"/>
    <property type="molecule type" value="Genomic_DNA"/>
</dbReference>
<evidence type="ECO:0008006" key="2">
    <source>
        <dbReference type="Google" id="ProtNLM"/>
    </source>
</evidence>
<name>X0YBX3_9ZZZZ</name>
<evidence type="ECO:0000313" key="1">
    <source>
        <dbReference type="EMBL" id="GAG46223.1"/>
    </source>
</evidence>
<gene>
    <name evidence="1" type="ORF">S01H1_81930</name>
</gene>
<proteinExistence type="predicted"/>